<organism evidence="1 2">
    <name type="scientific">Geomicrobium sediminis</name>
    <dbReference type="NCBI Taxonomy" id="1347788"/>
    <lineage>
        <taxon>Bacteria</taxon>
        <taxon>Bacillati</taxon>
        <taxon>Bacillota</taxon>
        <taxon>Bacilli</taxon>
        <taxon>Bacillales</taxon>
        <taxon>Geomicrobium</taxon>
    </lineage>
</organism>
<accession>A0ABS2P8V9</accession>
<evidence type="ECO:0008006" key="3">
    <source>
        <dbReference type="Google" id="ProtNLM"/>
    </source>
</evidence>
<evidence type="ECO:0000313" key="2">
    <source>
        <dbReference type="Proteomes" id="UP000741863"/>
    </source>
</evidence>
<dbReference type="EMBL" id="JAFBEC010000002">
    <property type="protein sequence ID" value="MBM7631830.1"/>
    <property type="molecule type" value="Genomic_DNA"/>
</dbReference>
<proteinExistence type="predicted"/>
<dbReference type="PANTHER" id="PTHR41260:SF1">
    <property type="entry name" value="PROTEIN ECSC"/>
    <property type="match status" value="1"/>
</dbReference>
<evidence type="ECO:0000313" key="1">
    <source>
        <dbReference type="EMBL" id="MBM7631830.1"/>
    </source>
</evidence>
<keyword evidence="2" id="KW-1185">Reference proteome</keyword>
<dbReference type="InterPro" id="IPR024787">
    <property type="entry name" value="EcsC"/>
</dbReference>
<dbReference type="RefSeq" id="WP_204695875.1">
    <property type="nucleotide sequence ID" value="NZ_JAFBEC010000002.1"/>
</dbReference>
<sequence>MDEAKLHERLRELYEWEDVYFPEEIRHRKLTNSQDVLPKRYEKKLVELVDRFMFYTQTLILNSSAQVEAEQRILSTAKVFNHRIEHISELNQLSFEQNKFILEQQTAKQRLLSFGQGGLTGLGGPFLLAADLPLMLATNLRTVQLAAMSFGNDLRHPREMMIALKAFHVATLPRKAQYEGWTELQAEKEIWMGRFPVFYGGNEEVTSAEWFQQPLRQIAKLMMISVIRKKMVQGIPIAGIALGAYSNYQLARQVSTIAGHYYERRYLEEVLQ</sequence>
<gene>
    <name evidence="1" type="ORF">JOD17_000922</name>
</gene>
<name>A0ABS2P8V9_9BACL</name>
<reference evidence="1 2" key="1">
    <citation type="submission" date="2021-01" db="EMBL/GenBank/DDBJ databases">
        <title>Genomic Encyclopedia of Type Strains, Phase IV (KMG-IV): sequencing the most valuable type-strain genomes for metagenomic binning, comparative biology and taxonomic classification.</title>
        <authorList>
            <person name="Goeker M."/>
        </authorList>
    </citation>
    <scope>NUCLEOTIDE SEQUENCE [LARGE SCALE GENOMIC DNA]</scope>
    <source>
        <strain evidence="1 2">DSM 25540</strain>
    </source>
</reference>
<comment type="caution">
    <text evidence="1">The sequence shown here is derived from an EMBL/GenBank/DDBJ whole genome shotgun (WGS) entry which is preliminary data.</text>
</comment>
<dbReference type="Pfam" id="PF12787">
    <property type="entry name" value="EcsC"/>
    <property type="match status" value="1"/>
</dbReference>
<dbReference type="Proteomes" id="UP000741863">
    <property type="component" value="Unassembled WGS sequence"/>
</dbReference>
<dbReference type="PANTHER" id="PTHR41260">
    <property type="entry name" value="PROTEIN ECSC"/>
    <property type="match status" value="1"/>
</dbReference>
<protein>
    <recommendedName>
        <fullName evidence="3">ABC transporter substrate-binding protein</fullName>
    </recommendedName>
</protein>